<name>A0A6C0HD15_9ZZZZ</name>
<dbReference type="AlphaFoldDB" id="A0A6C0HD15"/>
<dbReference type="EMBL" id="MN739930">
    <property type="protein sequence ID" value="QHT78344.1"/>
    <property type="molecule type" value="Genomic_DNA"/>
</dbReference>
<dbReference type="PANTHER" id="PTHR10491">
    <property type="entry name" value="DTDP-4-DEHYDRORHAMNOSE REDUCTASE"/>
    <property type="match status" value="1"/>
</dbReference>
<evidence type="ECO:0000313" key="1">
    <source>
        <dbReference type="EMBL" id="QHT78344.1"/>
    </source>
</evidence>
<dbReference type="InterPro" id="IPR036291">
    <property type="entry name" value="NAD(P)-bd_dom_sf"/>
</dbReference>
<accession>A0A6C0HD15</accession>
<reference evidence="1" key="1">
    <citation type="journal article" date="2020" name="Nature">
        <title>Giant virus diversity and host interactions through global metagenomics.</title>
        <authorList>
            <person name="Schulz F."/>
            <person name="Roux S."/>
            <person name="Paez-Espino D."/>
            <person name="Jungbluth S."/>
            <person name="Walsh D.A."/>
            <person name="Denef V.J."/>
            <person name="McMahon K.D."/>
            <person name="Konstantinidis K.T."/>
            <person name="Eloe-Fadrosh E.A."/>
            <person name="Kyrpides N.C."/>
            <person name="Woyke T."/>
        </authorList>
    </citation>
    <scope>NUCLEOTIDE SEQUENCE</scope>
    <source>
        <strain evidence="1">GVMAG-M-3300023179-91</strain>
    </source>
</reference>
<protein>
    <recommendedName>
        <fullName evidence="2">NAD-dependent epimerase/dehydratase domain-containing protein</fullName>
    </recommendedName>
</protein>
<dbReference type="GO" id="GO:0006556">
    <property type="term" value="P:S-adenosylmethionine biosynthetic process"/>
    <property type="evidence" value="ECO:0007669"/>
    <property type="project" value="TreeGrafter"/>
</dbReference>
<dbReference type="InterPro" id="IPR005913">
    <property type="entry name" value="dTDP_dehydrorham_reduct"/>
</dbReference>
<dbReference type="Gene3D" id="3.40.50.720">
    <property type="entry name" value="NAD(P)-binding Rossmann-like Domain"/>
    <property type="match status" value="1"/>
</dbReference>
<organism evidence="1">
    <name type="scientific">viral metagenome</name>
    <dbReference type="NCBI Taxonomy" id="1070528"/>
    <lineage>
        <taxon>unclassified sequences</taxon>
        <taxon>metagenomes</taxon>
        <taxon>organismal metagenomes</taxon>
    </lineage>
</organism>
<proteinExistence type="predicted"/>
<dbReference type="GO" id="GO:0048270">
    <property type="term" value="F:methionine adenosyltransferase regulator activity"/>
    <property type="evidence" value="ECO:0007669"/>
    <property type="project" value="TreeGrafter"/>
</dbReference>
<sequence>MSLKSILCFGKPVFLIFGAYGWIGGKVCTYLRENNIRFYKANCRADDIEGIRKELSMHPDITNVMSFIGRTHGTFEGQKITTIDYLEKPGKLVDNLRDNLYSPLSLAILCKEKEIHFTYLGTGCIFEYDDIHPFGKEICGFDEYSKPNFFGSSYSIVKGFTDQLMHLFDDATLNLRIRMPITDEFNERNFITKITTYKKVCSIPNSMTVLNELIPIMVDMACKWQTGTVNLTNPGLISHNEILEMYKDIVDPDFKWENFSVAEQNEILLSKRSNNFLDTTVLQTLYPEVKNIRESVKDMLVLMKENKKRER</sequence>
<dbReference type="GO" id="GO:0048269">
    <property type="term" value="C:methionine adenosyltransferase complex"/>
    <property type="evidence" value="ECO:0007669"/>
    <property type="project" value="TreeGrafter"/>
</dbReference>
<dbReference type="PANTHER" id="PTHR10491:SF4">
    <property type="entry name" value="METHIONINE ADENOSYLTRANSFERASE 2 SUBUNIT BETA"/>
    <property type="match status" value="1"/>
</dbReference>
<evidence type="ECO:0008006" key="2">
    <source>
        <dbReference type="Google" id="ProtNLM"/>
    </source>
</evidence>
<dbReference type="SUPFAM" id="SSF51735">
    <property type="entry name" value="NAD(P)-binding Rossmann-fold domains"/>
    <property type="match status" value="1"/>
</dbReference>